<organism evidence="1 2">
    <name type="scientific">Roseinatronobacter alkalisoli</name>
    <dbReference type="NCBI Taxonomy" id="3028235"/>
    <lineage>
        <taxon>Bacteria</taxon>
        <taxon>Pseudomonadati</taxon>
        <taxon>Pseudomonadota</taxon>
        <taxon>Alphaproteobacteria</taxon>
        <taxon>Rhodobacterales</taxon>
        <taxon>Paracoccaceae</taxon>
        <taxon>Roseinatronobacter</taxon>
    </lineage>
</organism>
<reference evidence="1" key="1">
    <citation type="submission" date="2023-02" db="EMBL/GenBank/DDBJ databases">
        <title>Description of Roseinatronobacter alkalisoli sp. nov., an alkaliphilic bacerium isolated from soda soil.</title>
        <authorList>
            <person name="Wei W."/>
        </authorList>
    </citation>
    <scope>NUCLEOTIDE SEQUENCE</scope>
    <source>
        <strain evidence="1">HJB301</strain>
    </source>
</reference>
<dbReference type="RefSeq" id="WP_274353925.1">
    <property type="nucleotide sequence ID" value="NZ_JAQZSM010000028.1"/>
</dbReference>
<name>A0ABT5TDS2_9RHOB</name>
<sequence>MGDPPLFEGDVFLELQLRMQSKYFDMEYWLTVGAVVADDLPRDFSSAVD</sequence>
<protein>
    <submittedName>
        <fullName evidence="1">Uncharacterized protein</fullName>
    </submittedName>
</protein>
<dbReference type="Proteomes" id="UP001431784">
    <property type="component" value="Unassembled WGS sequence"/>
</dbReference>
<dbReference type="EMBL" id="JAQZSM010000028">
    <property type="protein sequence ID" value="MDD7973254.1"/>
    <property type="molecule type" value="Genomic_DNA"/>
</dbReference>
<comment type="caution">
    <text evidence="1">The sequence shown here is derived from an EMBL/GenBank/DDBJ whole genome shotgun (WGS) entry which is preliminary data.</text>
</comment>
<evidence type="ECO:0000313" key="2">
    <source>
        <dbReference type="Proteomes" id="UP001431784"/>
    </source>
</evidence>
<keyword evidence="2" id="KW-1185">Reference proteome</keyword>
<accession>A0ABT5TDS2</accession>
<gene>
    <name evidence="1" type="ORF">PUT78_19415</name>
</gene>
<proteinExistence type="predicted"/>
<evidence type="ECO:0000313" key="1">
    <source>
        <dbReference type="EMBL" id="MDD7973254.1"/>
    </source>
</evidence>